<feature type="compositionally biased region" description="Basic and acidic residues" evidence="3">
    <location>
        <begin position="1"/>
        <end position="10"/>
    </location>
</feature>
<dbReference type="InterPro" id="IPR015421">
    <property type="entry name" value="PyrdxlP-dep_Trfase_major"/>
</dbReference>
<keyword evidence="2" id="KW-0210">Decarboxylase</keyword>
<dbReference type="EMBL" id="CAKMRJ010002223">
    <property type="protein sequence ID" value="CAH1426208.1"/>
    <property type="molecule type" value="Genomic_DNA"/>
</dbReference>
<dbReference type="InterPro" id="IPR051151">
    <property type="entry name" value="Group_II_Decarboxylase"/>
</dbReference>
<accession>A0AAU9N022</accession>
<keyword evidence="2" id="KW-0456">Lyase</keyword>
<dbReference type="Gene3D" id="3.40.640.10">
    <property type="entry name" value="Type I PLP-dependent aspartate aminotransferase-like (Major domain)"/>
    <property type="match status" value="1"/>
</dbReference>
<dbReference type="Proteomes" id="UP001157418">
    <property type="component" value="Unassembled WGS sequence"/>
</dbReference>
<evidence type="ECO:0000313" key="4">
    <source>
        <dbReference type="EMBL" id="CAH1426208.1"/>
    </source>
</evidence>
<proteinExistence type="inferred from homology"/>
<dbReference type="AlphaFoldDB" id="A0AAU9N022"/>
<dbReference type="GO" id="GO:0016831">
    <property type="term" value="F:carboxy-lyase activity"/>
    <property type="evidence" value="ECO:0007669"/>
    <property type="project" value="UniProtKB-KW"/>
</dbReference>
<gene>
    <name evidence="4" type="ORF">LVIROSA_LOCUS13299</name>
</gene>
<name>A0AAU9N022_9ASTR</name>
<sequence>MSLNDARPREVVNGGTSVNGKEKPREIVLGRNVHTSWHEITEPDDDDEVTGEREAYMASVLARYRKSLLERTKHHLARMYRMICEKVNTLLSGEIDCEDFKAKLGLHKDKPAIINVNIGTTVKGDVDDLDLVIKTLEETGFTHDRFYIHCDGALFGLMMPFVKLVTNP</sequence>
<dbReference type="PANTHER" id="PTHR46101">
    <property type="match status" value="1"/>
</dbReference>
<protein>
    <submittedName>
        <fullName evidence="4">Uncharacterized protein</fullName>
    </submittedName>
</protein>
<evidence type="ECO:0000256" key="2">
    <source>
        <dbReference type="ARBA" id="ARBA00022793"/>
    </source>
</evidence>
<comment type="similarity">
    <text evidence="1">Belongs to the group II decarboxylase family.</text>
</comment>
<comment type="caution">
    <text evidence="4">The sequence shown here is derived from an EMBL/GenBank/DDBJ whole genome shotgun (WGS) entry which is preliminary data.</text>
</comment>
<feature type="region of interest" description="Disordered" evidence="3">
    <location>
        <begin position="1"/>
        <end position="21"/>
    </location>
</feature>
<evidence type="ECO:0000256" key="1">
    <source>
        <dbReference type="ARBA" id="ARBA00009533"/>
    </source>
</evidence>
<dbReference type="InterPro" id="IPR015424">
    <property type="entry name" value="PyrdxlP-dep_Trfase"/>
</dbReference>
<organism evidence="4 5">
    <name type="scientific">Lactuca virosa</name>
    <dbReference type="NCBI Taxonomy" id="75947"/>
    <lineage>
        <taxon>Eukaryota</taxon>
        <taxon>Viridiplantae</taxon>
        <taxon>Streptophyta</taxon>
        <taxon>Embryophyta</taxon>
        <taxon>Tracheophyta</taxon>
        <taxon>Spermatophyta</taxon>
        <taxon>Magnoliopsida</taxon>
        <taxon>eudicotyledons</taxon>
        <taxon>Gunneridae</taxon>
        <taxon>Pentapetalae</taxon>
        <taxon>asterids</taxon>
        <taxon>campanulids</taxon>
        <taxon>Asterales</taxon>
        <taxon>Asteraceae</taxon>
        <taxon>Cichorioideae</taxon>
        <taxon>Cichorieae</taxon>
        <taxon>Lactucinae</taxon>
        <taxon>Lactuca</taxon>
    </lineage>
</organism>
<dbReference type="SUPFAM" id="SSF53383">
    <property type="entry name" value="PLP-dependent transferases"/>
    <property type="match status" value="1"/>
</dbReference>
<keyword evidence="5" id="KW-1185">Reference proteome</keyword>
<evidence type="ECO:0000256" key="3">
    <source>
        <dbReference type="SAM" id="MobiDB-lite"/>
    </source>
</evidence>
<dbReference type="PANTHER" id="PTHR46101:SF2">
    <property type="entry name" value="SERINE DECARBOXYLASE"/>
    <property type="match status" value="1"/>
</dbReference>
<evidence type="ECO:0000313" key="5">
    <source>
        <dbReference type="Proteomes" id="UP001157418"/>
    </source>
</evidence>
<reference evidence="4 5" key="1">
    <citation type="submission" date="2022-01" db="EMBL/GenBank/DDBJ databases">
        <authorList>
            <person name="Xiong W."/>
            <person name="Schranz E."/>
        </authorList>
    </citation>
    <scope>NUCLEOTIDE SEQUENCE [LARGE SCALE GENOMIC DNA]</scope>
</reference>